<proteinExistence type="predicted"/>
<name>A0ABS3K917_9PROT</name>
<protein>
    <submittedName>
        <fullName evidence="1">Uncharacterized protein</fullName>
    </submittedName>
</protein>
<dbReference type="Proteomes" id="UP001518990">
    <property type="component" value="Unassembled WGS sequence"/>
</dbReference>
<comment type="caution">
    <text evidence="1">The sequence shown here is derived from an EMBL/GenBank/DDBJ whole genome shotgun (WGS) entry which is preliminary data.</text>
</comment>
<dbReference type="EMBL" id="JACTNF010000004">
    <property type="protein sequence ID" value="MBO1073964.1"/>
    <property type="molecule type" value="Genomic_DNA"/>
</dbReference>
<accession>A0ABS3K917</accession>
<gene>
    <name evidence="1" type="ORF">IAI60_05030</name>
</gene>
<evidence type="ECO:0000313" key="1">
    <source>
        <dbReference type="EMBL" id="MBO1073964.1"/>
    </source>
</evidence>
<keyword evidence="2" id="KW-1185">Reference proteome</keyword>
<evidence type="ECO:0000313" key="2">
    <source>
        <dbReference type="Proteomes" id="UP001518990"/>
    </source>
</evidence>
<reference evidence="1 2" key="1">
    <citation type="submission" date="2020-09" db="EMBL/GenBank/DDBJ databases">
        <title>Roseomonas.</title>
        <authorList>
            <person name="Zhu W."/>
        </authorList>
    </citation>
    <scope>NUCLEOTIDE SEQUENCE [LARGE SCALE GENOMIC DNA]</scope>
    <source>
        <strain evidence="1 2">1311</strain>
    </source>
</reference>
<sequence length="100" mass="10668">MLSAVLTSARESLLETSLSRLLGWDLAARCLDPCCPPNRPIPVQEILVAQGDVTLAHSFPRLRCSACGGAAVGMALQRKLPGGTVSRRLLTRPSLPQDMS</sequence>
<organism evidence="1 2">
    <name type="scientific">Roseomonas marmotae</name>
    <dbReference type="NCBI Taxonomy" id="2768161"/>
    <lineage>
        <taxon>Bacteria</taxon>
        <taxon>Pseudomonadati</taxon>
        <taxon>Pseudomonadota</taxon>
        <taxon>Alphaproteobacteria</taxon>
        <taxon>Acetobacterales</taxon>
        <taxon>Roseomonadaceae</taxon>
        <taxon>Roseomonas</taxon>
    </lineage>
</organism>
<dbReference type="RefSeq" id="WP_207445561.1">
    <property type="nucleotide sequence ID" value="NZ_CP061091.1"/>
</dbReference>